<evidence type="ECO:0000313" key="1">
    <source>
        <dbReference type="EMBL" id="ASP19347.1"/>
    </source>
</evidence>
<keyword evidence="1" id="KW-0378">Hydrolase</keyword>
<evidence type="ECO:0000313" key="2">
    <source>
        <dbReference type="Proteomes" id="UP000203589"/>
    </source>
</evidence>
<dbReference type="InterPro" id="IPR007396">
    <property type="entry name" value="TR_PAI2-type"/>
</dbReference>
<dbReference type="PANTHER" id="PTHR35802:SF1">
    <property type="entry name" value="PROTEASE SYNTHASE AND SPORULATION PROTEIN PAI 2"/>
    <property type="match status" value="1"/>
</dbReference>
<proteinExistence type="predicted"/>
<dbReference type="OrthoDB" id="9794948at2"/>
<dbReference type="PANTHER" id="PTHR35802">
    <property type="entry name" value="PROTEASE SYNTHASE AND SPORULATION PROTEIN PAI 2"/>
    <property type="match status" value="1"/>
</dbReference>
<dbReference type="RefSeq" id="WP_094033604.1">
    <property type="nucleotide sequence ID" value="NZ_CP022540.1"/>
</dbReference>
<reference evidence="1 2" key="1">
    <citation type="submission" date="2017-07" db="EMBL/GenBank/DDBJ databases">
        <title>Genome Sequence of Antarctobacter heliothermus Strain SMS3 Isolated from a culture of the Diatom Skeletonema marinoi.</title>
        <authorList>
            <person name="Topel M."/>
            <person name="Pinder M.I.M."/>
            <person name="Johansson O.N."/>
            <person name="Kourtchenko O."/>
            <person name="Godhe A."/>
            <person name="Clarke A.K."/>
        </authorList>
    </citation>
    <scope>NUCLEOTIDE SEQUENCE [LARGE SCALE GENOMIC DNA]</scope>
    <source>
        <strain evidence="1 2">SMS3</strain>
    </source>
</reference>
<dbReference type="EMBL" id="CP022540">
    <property type="protein sequence ID" value="ASP19347.1"/>
    <property type="molecule type" value="Genomic_DNA"/>
</dbReference>
<dbReference type="GO" id="GO:0006508">
    <property type="term" value="P:proteolysis"/>
    <property type="evidence" value="ECO:0007669"/>
    <property type="project" value="UniProtKB-KW"/>
</dbReference>
<dbReference type="InterPro" id="IPR012349">
    <property type="entry name" value="Split_barrel_FMN-bd"/>
</dbReference>
<dbReference type="KEGG" id="aht:ANTHELSMS3_00628"/>
<dbReference type="Gene3D" id="2.30.110.10">
    <property type="entry name" value="Electron Transport, Fmn-binding Protein, Chain A"/>
    <property type="match status" value="1"/>
</dbReference>
<keyword evidence="1" id="KW-0645">Protease</keyword>
<dbReference type="SUPFAM" id="SSF50475">
    <property type="entry name" value="FMN-binding split barrel"/>
    <property type="match status" value="1"/>
</dbReference>
<accession>A0A222DZG7</accession>
<sequence>MHPNQTFRRTDKGVALSFARDRTFGTLAVSTQGAPLISHVPFLLAEDGTTADLHLVRSNPIARVCGNATPVTLAVTGPDAYISPDWYGIDDQVPTWNYVAVHLVGMLRPLPVDDLPDLLARQSAAYEARLPGKAPWTMDKMSAETMAKFLRMILPFRLEIAEVQSTYKLGQNKDDTARQAAADMVETGLGSELGHLARLMRHPPDAE</sequence>
<dbReference type="GO" id="GO:0008233">
    <property type="term" value="F:peptidase activity"/>
    <property type="evidence" value="ECO:0007669"/>
    <property type="project" value="UniProtKB-KW"/>
</dbReference>
<dbReference type="PIRSF" id="PIRSF010372">
    <property type="entry name" value="PaiB"/>
    <property type="match status" value="1"/>
</dbReference>
<organism evidence="1 2">
    <name type="scientific">Antarctobacter heliothermus</name>
    <dbReference type="NCBI Taxonomy" id="74033"/>
    <lineage>
        <taxon>Bacteria</taxon>
        <taxon>Pseudomonadati</taxon>
        <taxon>Pseudomonadota</taxon>
        <taxon>Alphaproteobacteria</taxon>
        <taxon>Rhodobacterales</taxon>
        <taxon>Roseobacteraceae</taxon>
        <taxon>Antarctobacter</taxon>
    </lineage>
</organism>
<keyword evidence="2" id="KW-1185">Reference proteome</keyword>
<protein>
    <submittedName>
        <fullName evidence="1">Protease synthase and sporulation protein PAI 2</fullName>
    </submittedName>
</protein>
<dbReference type="AlphaFoldDB" id="A0A222DZG7"/>
<dbReference type="Pfam" id="PF04299">
    <property type="entry name" value="FMN_bind_2"/>
    <property type="match status" value="1"/>
</dbReference>
<gene>
    <name evidence="1" type="primary">paiB</name>
    <name evidence="1" type="ORF">ANTHELSMS3_00628</name>
</gene>
<name>A0A222DZG7_9RHOB</name>
<dbReference type="Proteomes" id="UP000203589">
    <property type="component" value="Chromosome"/>
</dbReference>